<evidence type="ECO:0000313" key="2">
    <source>
        <dbReference type="Proteomes" id="UP001150581"/>
    </source>
</evidence>
<organism evidence="1 2">
    <name type="scientific">Kickxella alabastrina</name>
    <dbReference type="NCBI Taxonomy" id="61397"/>
    <lineage>
        <taxon>Eukaryota</taxon>
        <taxon>Fungi</taxon>
        <taxon>Fungi incertae sedis</taxon>
        <taxon>Zoopagomycota</taxon>
        <taxon>Kickxellomycotina</taxon>
        <taxon>Kickxellomycetes</taxon>
        <taxon>Kickxellales</taxon>
        <taxon>Kickxellaceae</taxon>
        <taxon>Kickxella</taxon>
    </lineage>
</organism>
<proteinExistence type="predicted"/>
<dbReference type="Proteomes" id="UP001150581">
    <property type="component" value="Unassembled WGS sequence"/>
</dbReference>
<keyword evidence="2" id="KW-1185">Reference proteome</keyword>
<reference evidence="1" key="1">
    <citation type="submission" date="2022-07" db="EMBL/GenBank/DDBJ databases">
        <title>Phylogenomic reconstructions and comparative analyses of Kickxellomycotina fungi.</title>
        <authorList>
            <person name="Reynolds N.K."/>
            <person name="Stajich J.E."/>
            <person name="Barry K."/>
            <person name="Grigoriev I.V."/>
            <person name="Crous P."/>
            <person name="Smith M.E."/>
        </authorList>
    </citation>
    <scope>NUCLEOTIDE SEQUENCE</scope>
    <source>
        <strain evidence="1">Benny 63K</strain>
    </source>
</reference>
<name>A0ACC1HZL9_9FUNG</name>
<gene>
    <name evidence="1" type="ORF">LPJ66_010820</name>
</gene>
<evidence type="ECO:0000313" key="1">
    <source>
        <dbReference type="EMBL" id="KAJ1884004.1"/>
    </source>
</evidence>
<comment type="caution">
    <text evidence="1">The sequence shown here is derived from an EMBL/GenBank/DDBJ whole genome shotgun (WGS) entry which is preliminary data.</text>
</comment>
<sequence length="208" mass="21668">MAGENYKINEIGGMWAGKVGLLRRRTTVGIHRILTPLGLQRLGAGAGAGVLRGLLVLGSALGLCAGRLKGLAGSRRQLAPPLHVGDLGGSQEATAGTTRAAHCVAMAGLVQIRLAFDVHLVLSCHARTGISPLEDAVVLLGVDIHWLLVARRVVGTHCCNCRCSWVECGTAAVAGIAAVFAVVIGRTARRPDRHPHGCAATWRLAAVF</sequence>
<accession>A0ACC1HZL9</accession>
<dbReference type="EMBL" id="JANBPG010002988">
    <property type="protein sequence ID" value="KAJ1884004.1"/>
    <property type="molecule type" value="Genomic_DNA"/>
</dbReference>
<protein>
    <submittedName>
        <fullName evidence="1">Uncharacterized protein</fullName>
    </submittedName>
</protein>